<feature type="chain" id="PRO_5046877848" evidence="1">
    <location>
        <begin position="19"/>
        <end position="318"/>
    </location>
</feature>
<dbReference type="Proteomes" id="UP000683442">
    <property type="component" value="Chromosome"/>
</dbReference>
<dbReference type="InterPro" id="IPR016896">
    <property type="entry name" value="DUF2860"/>
</dbReference>
<protein>
    <submittedName>
        <fullName evidence="2">DUF2860 domain-containing protein</fullName>
    </submittedName>
</protein>
<evidence type="ECO:0000313" key="3">
    <source>
        <dbReference type="Proteomes" id="UP000683442"/>
    </source>
</evidence>
<dbReference type="SUPFAM" id="SSF56935">
    <property type="entry name" value="Porins"/>
    <property type="match status" value="1"/>
</dbReference>
<dbReference type="EMBL" id="CP076686">
    <property type="protein sequence ID" value="QWV12492.1"/>
    <property type="molecule type" value="Genomic_DNA"/>
</dbReference>
<organism evidence="2 3">
    <name type="scientific">Marinobacter adhaerens</name>
    <dbReference type="NCBI Taxonomy" id="1033846"/>
    <lineage>
        <taxon>Bacteria</taxon>
        <taxon>Pseudomonadati</taxon>
        <taxon>Pseudomonadota</taxon>
        <taxon>Gammaproteobacteria</taxon>
        <taxon>Pseudomonadales</taxon>
        <taxon>Marinobacteraceae</taxon>
        <taxon>Marinobacter</taxon>
    </lineage>
</organism>
<evidence type="ECO:0000256" key="1">
    <source>
        <dbReference type="SAM" id="SignalP"/>
    </source>
</evidence>
<name>A0ABX8IFB2_9GAMM</name>
<keyword evidence="3" id="KW-1185">Reference proteome</keyword>
<feature type="signal peptide" evidence="1">
    <location>
        <begin position="1"/>
        <end position="18"/>
    </location>
</feature>
<dbReference type="PIRSF" id="PIRSF028696">
    <property type="entry name" value="UCP028696"/>
    <property type="match status" value="1"/>
</dbReference>
<dbReference type="Pfam" id="PF11059">
    <property type="entry name" value="DUF2860"/>
    <property type="match status" value="1"/>
</dbReference>
<keyword evidence="1" id="KW-0732">Signal</keyword>
<dbReference type="GeneID" id="78561307"/>
<gene>
    <name evidence="2" type="ORF">KQ249_17730</name>
</gene>
<proteinExistence type="predicted"/>
<dbReference type="RefSeq" id="WP_014577994.1">
    <property type="nucleotide sequence ID" value="NZ_CP076686.1"/>
</dbReference>
<sequence>MKKHLALPALFIAMPVFAQPAPPQKGFSGEVSLNAGIISSTSNFNVDGNRTISSLENKADSESEGLIAPLGNIAYTFGDGLNQQIYFGTTREDIAVGTLAVQLGYKYSLSSGTVVDVSFLPTVISGETWQNPYQLNTPRKETDVSGNAYRLQLNSISGSGFSLDLAFATTDVEDDLTAGTDLARDADSYYTKGSYRFTVSPTSFVSPSVVYIQHDADGSASSFDAYGAEVSWFNILDRHRLVLTAGFTRRDYDSASTLFNRTRSDDEFSLFAAYEYPQFMGWKDWSFISFAGYGDTQSNLTFYDESSYLLAVGLNYKF</sequence>
<evidence type="ECO:0000313" key="2">
    <source>
        <dbReference type="EMBL" id="QWV12492.1"/>
    </source>
</evidence>
<accession>A0ABX8IFB2</accession>
<reference evidence="2 3" key="1">
    <citation type="submission" date="2021-06" db="EMBL/GenBank/DDBJ databases">
        <title>Microbial metabolic specificity influences pelagic lipid remineralization.</title>
        <authorList>
            <person name="Behrendt L."/>
            <person name="Hunter J.E."/>
            <person name="Alcolombri U."/>
            <person name="Smriga S."/>
            <person name="Mincer T."/>
            <person name="Lowenstein D.P."/>
            <person name="Peaudecerf F.J."/>
            <person name="Fernandez V.I."/>
            <person name="Fredricks H."/>
            <person name="Almblad H."/>
            <person name="Harrison J.J."/>
            <person name="Stocker R."/>
            <person name="Van Mooy B.A.S."/>
        </authorList>
    </citation>
    <scope>NUCLEOTIDE SEQUENCE [LARGE SCALE GENOMIC DNA]</scope>
    <source>
        <strain evidence="2 3">HP15-B</strain>
    </source>
</reference>